<sequence length="246" mass="27890">MGEQSEQQRFAVLIDGDNAQASLLPQILAEVSKVGLITIKRIYGDWTTTSMNSWKESLHKYAIQPIQQFRYTVGKNATDSAMIIDAMDLLHTNDVDGFCIVASDSDYTRLATRVREEGLFVIGVGERKTPEAFTNACNQFIYCENLTIAKEPKKKLRKKTKKEEKPDVLDPLPLLLQGFEMAAKEEEWIHLSWMGDALRRLDPAFDPRTFGHQKLQSLIKDYPETFVLKLDDSKTPPVSYVALTTS</sequence>
<dbReference type="CDD" id="cd10146">
    <property type="entry name" value="LabA_like_C"/>
    <property type="match status" value="1"/>
</dbReference>
<comment type="caution">
    <text evidence="2">The sequence shown here is derived from an EMBL/GenBank/DDBJ whole genome shotgun (WGS) entry which is preliminary data.</text>
</comment>
<dbReference type="PANTHER" id="PTHR35811">
    <property type="entry name" value="SLR1870 PROTEIN"/>
    <property type="match status" value="1"/>
</dbReference>
<dbReference type="InterPro" id="IPR041966">
    <property type="entry name" value="LOTUS-like"/>
</dbReference>
<dbReference type="AlphaFoldDB" id="X1UMG0"/>
<protein>
    <recommendedName>
        <fullName evidence="1">HTH OST-type domain-containing protein</fullName>
    </recommendedName>
</protein>
<evidence type="ECO:0000259" key="1">
    <source>
        <dbReference type="PROSITE" id="PS51644"/>
    </source>
</evidence>
<dbReference type="InterPro" id="IPR021139">
    <property type="entry name" value="NYN"/>
</dbReference>
<proteinExistence type="predicted"/>
<organism evidence="2">
    <name type="scientific">marine sediment metagenome</name>
    <dbReference type="NCBI Taxonomy" id="412755"/>
    <lineage>
        <taxon>unclassified sequences</taxon>
        <taxon>metagenomes</taxon>
        <taxon>ecological metagenomes</taxon>
    </lineage>
</organism>
<evidence type="ECO:0000313" key="2">
    <source>
        <dbReference type="EMBL" id="GAI93509.1"/>
    </source>
</evidence>
<name>X1UMG0_9ZZZZ</name>
<accession>X1UMG0</accession>
<dbReference type="Pfam" id="PF12872">
    <property type="entry name" value="OST-HTH"/>
    <property type="match status" value="1"/>
</dbReference>
<dbReference type="Gene3D" id="3.30.420.610">
    <property type="entry name" value="LOTUS domain-like"/>
    <property type="match status" value="1"/>
</dbReference>
<dbReference type="PROSITE" id="PS51644">
    <property type="entry name" value="HTH_OST"/>
    <property type="match status" value="1"/>
</dbReference>
<dbReference type="CDD" id="cd11297">
    <property type="entry name" value="PIN_LabA-like_N_1"/>
    <property type="match status" value="1"/>
</dbReference>
<feature type="domain" description="HTH OST-type" evidence="1">
    <location>
        <begin position="164"/>
        <end position="242"/>
    </location>
</feature>
<gene>
    <name evidence="2" type="ORF">S12H4_32828</name>
</gene>
<dbReference type="EMBL" id="BARW01019282">
    <property type="protein sequence ID" value="GAI93509.1"/>
    <property type="molecule type" value="Genomic_DNA"/>
</dbReference>
<reference evidence="2" key="1">
    <citation type="journal article" date="2014" name="Front. Microbiol.">
        <title>High frequency of phylogenetically diverse reductive dehalogenase-homologous genes in deep subseafloor sedimentary metagenomes.</title>
        <authorList>
            <person name="Kawai M."/>
            <person name="Futagami T."/>
            <person name="Toyoda A."/>
            <person name="Takaki Y."/>
            <person name="Nishi S."/>
            <person name="Hori S."/>
            <person name="Arai W."/>
            <person name="Tsubouchi T."/>
            <person name="Morono Y."/>
            <person name="Uchiyama I."/>
            <person name="Ito T."/>
            <person name="Fujiyama A."/>
            <person name="Inagaki F."/>
            <person name="Takami H."/>
        </authorList>
    </citation>
    <scope>NUCLEOTIDE SEQUENCE</scope>
    <source>
        <strain evidence="2">Expedition CK06-06</strain>
    </source>
</reference>
<dbReference type="Gene3D" id="3.40.50.1010">
    <property type="entry name" value="5'-nuclease"/>
    <property type="match status" value="1"/>
</dbReference>
<dbReference type="PANTHER" id="PTHR35811:SF1">
    <property type="entry name" value="HTH OST-TYPE DOMAIN-CONTAINING PROTEIN"/>
    <property type="match status" value="1"/>
</dbReference>
<dbReference type="GO" id="GO:0004540">
    <property type="term" value="F:RNA nuclease activity"/>
    <property type="evidence" value="ECO:0007669"/>
    <property type="project" value="InterPro"/>
</dbReference>
<dbReference type="Pfam" id="PF01936">
    <property type="entry name" value="NYN"/>
    <property type="match status" value="1"/>
</dbReference>
<dbReference type="InterPro" id="IPR025605">
    <property type="entry name" value="OST-HTH/LOTUS_dom"/>
</dbReference>